<dbReference type="EMBL" id="SDHZ01000001">
    <property type="protein sequence ID" value="RXK85908.1"/>
    <property type="molecule type" value="Genomic_DNA"/>
</dbReference>
<dbReference type="OrthoDB" id="9808753at2"/>
<reference evidence="3 4" key="1">
    <citation type="submission" date="2019-01" db="EMBL/GenBank/DDBJ databases">
        <title>Filimonas sp. strain TTM-71.</title>
        <authorList>
            <person name="Chen W.-M."/>
        </authorList>
    </citation>
    <scope>NUCLEOTIDE SEQUENCE [LARGE SCALE GENOMIC DNA]</scope>
    <source>
        <strain evidence="3 4">TTM-71</strain>
    </source>
</reference>
<feature type="coiled-coil region" evidence="1">
    <location>
        <begin position="215"/>
        <end position="256"/>
    </location>
</feature>
<keyword evidence="4" id="KW-1185">Reference proteome</keyword>
<evidence type="ECO:0000256" key="1">
    <source>
        <dbReference type="SAM" id="Coils"/>
    </source>
</evidence>
<protein>
    <recommendedName>
        <fullName evidence="5">Cell wall anchor protein</fullName>
    </recommendedName>
</protein>
<evidence type="ECO:0000313" key="3">
    <source>
        <dbReference type="EMBL" id="RXK85908.1"/>
    </source>
</evidence>
<evidence type="ECO:0000256" key="2">
    <source>
        <dbReference type="SAM" id="SignalP"/>
    </source>
</evidence>
<feature type="chain" id="PRO_5020876106" description="Cell wall anchor protein" evidence="2">
    <location>
        <begin position="22"/>
        <end position="256"/>
    </location>
</feature>
<comment type="caution">
    <text evidence="3">The sequence shown here is derived from an EMBL/GenBank/DDBJ whole genome shotgun (WGS) entry which is preliminary data.</text>
</comment>
<evidence type="ECO:0000313" key="4">
    <source>
        <dbReference type="Proteomes" id="UP000290545"/>
    </source>
</evidence>
<proteinExistence type="predicted"/>
<feature type="signal peptide" evidence="2">
    <location>
        <begin position="1"/>
        <end position="21"/>
    </location>
</feature>
<gene>
    <name evidence="3" type="ORF">ESB13_03605</name>
</gene>
<dbReference type="RefSeq" id="WP_129001659.1">
    <property type="nucleotide sequence ID" value="NZ_SDHZ01000001.1"/>
</dbReference>
<dbReference type="AlphaFoldDB" id="A0A4Q1DAH9"/>
<organism evidence="3 4">
    <name type="scientific">Filimonas effusa</name>
    <dbReference type="NCBI Taxonomy" id="2508721"/>
    <lineage>
        <taxon>Bacteria</taxon>
        <taxon>Pseudomonadati</taxon>
        <taxon>Bacteroidota</taxon>
        <taxon>Chitinophagia</taxon>
        <taxon>Chitinophagales</taxon>
        <taxon>Chitinophagaceae</taxon>
        <taxon>Filimonas</taxon>
    </lineage>
</organism>
<name>A0A4Q1DAH9_9BACT</name>
<keyword evidence="2" id="KW-0732">Signal</keyword>
<dbReference type="Proteomes" id="UP000290545">
    <property type="component" value="Unassembled WGS sequence"/>
</dbReference>
<evidence type="ECO:0008006" key="5">
    <source>
        <dbReference type="Google" id="ProtNLM"/>
    </source>
</evidence>
<keyword evidence="1" id="KW-0175">Coiled coil</keyword>
<accession>A0A4Q1DAH9</accession>
<sequence>MKTLITTLAVCCICLYTTAFSQNTFPATGNVGIGTTTPAVLLDVANTEPEKVSVVLGRLASSTDTGSGTWLGIRKGNTNTLTAKSFSLEYWQSGNFNSAINFHRGSSVLGGFMTFTTGLAGEAMRIDPNGNVGIGTDNPTAKLAVNGDIHAKGLKVSLKGWPDYVFDSTYALMPLPQLEQYLEKEKHLPEIPDAATVEQQGLDVGEMQKLLLKKIEEMTLHLINIKKNNEAIKKENEELQLLITQFRENNKAVKHD</sequence>